<evidence type="ECO:0000313" key="2">
    <source>
        <dbReference type="Proteomes" id="UP000594263"/>
    </source>
</evidence>
<dbReference type="Gramene" id="Kaladp0091s0075.1.v1.1">
    <property type="protein sequence ID" value="Kaladp0091s0075.1.v1.1"/>
    <property type="gene ID" value="Kaladp0091s0075.v1.1"/>
</dbReference>
<keyword evidence="2" id="KW-1185">Reference proteome</keyword>
<sequence length="156" mass="18572">MNWDHLNCLQHLMQAKIIKRLAQLRRTTRKQQPCRKYPAARMKLYATLPQSSPLPVLLLLLLYRPISEPKLCSWQHHLTTYKLPSKILNINRLSHPNPRLKPPSVVLVLCFNFLPHQWRPKHCYCTSERLLYMQPIFNLGWKSRALYLPAQFSLFF</sequence>
<accession>A0A7N0UYT1</accession>
<name>A0A7N0UYT1_KALFE</name>
<proteinExistence type="predicted"/>
<dbReference type="AlphaFoldDB" id="A0A7N0UYT1"/>
<dbReference type="EnsemblPlants" id="Kaladp0091s0075.1.v1.1">
    <property type="protein sequence ID" value="Kaladp0091s0075.1.v1.1"/>
    <property type="gene ID" value="Kaladp0091s0075.v1.1"/>
</dbReference>
<organism evidence="1 2">
    <name type="scientific">Kalanchoe fedtschenkoi</name>
    <name type="common">Lavender scallops</name>
    <name type="synonym">South American air plant</name>
    <dbReference type="NCBI Taxonomy" id="63787"/>
    <lineage>
        <taxon>Eukaryota</taxon>
        <taxon>Viridiplantae</taxon>
        <taxon>Streptophyta</taxon>
        <taxon>Embryophyta</taxon>
        <taxon>Tracheophyta</taxon>
        <taxon>Spermatophyta</taxon>
        <taxon>Magnoliopsida</taxon>
        <taxon>eudicotyledons</taxon>
        <taxon>Gunneridae</taxon>
        <taxon>Pentapetalae</taxon>
        <taxon>Saxifragales</taxon>
        <taxon>Crassulaceae</taxon>
        <taxon>Kalanchoe</taxon>
    </lineage>
</organism>
<protein>
    <submittedName>
        <fullName evidence="1">Uncharacterized protein</fullName>
    </submittedName>
</protein>
<evidence type="ECO:0000313" key="1">
    <source>
        <dbReference type="EnsemblPlants" id="Kaladp0091s0075.1.v1.1"/>
    </source>
</evidence>
<dbReference type="Proteomes" id="UP000594263">
    <property type="component" value="Unplaced"/>
</dbReference>
<reference evidence="1" key="1">
    <citation type="submission" date="2021-01" db="UniProtKB">
        <authorList>
            <consortium name="EnsemblPlants"/>
        </authorList>
    </citation>
    <scope>IDENTIFICATION</scope>
</reference>